<dbReference type="Proteomes" id="UP001595528">
    <property type="component" value="Unassembled WGS sequence"/>
</dbReference>
<dbReference type="InterPro" id="IPR009609">
    <property type="entry name" value="Phosphonate_metab_PhnG"/>
</dbReference>
<keyword evidence="1" id="KW-0456">Lyase</keyword>
<evidence type="ECO:0000313" key="2">
    <source>
        <dbReference type="Proteomes" id="UP001595528"/>
    </source>
</evidence>
<reference evidence="2" key="1">
    <citation type="journal article" date="2019" name="Int. J. Syst. Evol. Microbiol.">
        <title>The Global Catalogue of Microorganisms (GCM) 10K type strain sequencing project: providing services to taxonomists for standard genome sequencing and annotation.</title>
        <authorList>
            <consortium name="The Broad Institute Genomics Platform"/>
            <consortium name="The Broad Institute Genome Sequencing Center for Infectious Disease"/>
            <person name="Wu L."/>
            <person name="Ma J."/>
        </authorList>
    </citation>
    <scope>NUCLEOTIDE SEQUENCE [LARGE SCALE GENOMIC DNA]</scope>
    <source>
        <strain evidence="2">KCTC 42964</strain>
    </source>
</reference>
<dbReference type="RefSeq" id="WP_379901865.1">
    <property type="nucleotide sequence ID" value="NZ_JBHRTR010000028.1"/>
</dbReference>
<comment type="caution">
    <text evidence="1">The sequence shown here is derived from an EMBL/GenBank/DDBJ whole genome shotgun (WGS) entry which is preliminary data.</text>
</comment>
<gene>
    <name evidence="1" type="primary">phnG</name>
    <name evidence="1" type="ORF">ACFOGJ_15200</name>
</gene>
<dbReference type="NCBIfam" id="TIGR03293">
    <property type="entry name" value="PhnG_redo"/>
    <property type="match status" value="1"/>
</dbReference>
<keyword evidence="2" id="KW-1185">Reference proteome</keyword>
<dbReference type="Pfam" id="PF06754">
    <property type="entry name" value="PhnG"/>
    <property type="match status" value="1"/>
</dbReference>
<dbReference type="EMBL" id="JBHRTR010000028">
    <property type="protein sequence ID" value="MFC3228590.1"/>
    <property type="molecule type" value="Genomic_DNA"/>
</dbReference>
<organism evidence="1 2">
    <name type="scientific">Marinibaculum pumilum</name>
    <dbReference type="NCBI Taxonomy" id="1766165"/>
    <lineage>
        <taxon>Bacteria</taxon>
        <taxon>Pseudomonadati</taxon>
        <taxon>Pseudomonadota</taxon>
        <taxon>Alphaproteobacteria</taxon>
        <taxon>Rhodospirillales</taxon>
        <taxon>Rhodospirillaceae</taxon>
        <taxon>Marinibaculum</taxon>
    </lineage>
</organism>
<protein>
    <submittedName>
        <fullName evidence="1">Phosphonate C-P lyase system protein PhnG</fullName>
    </submittedName>
</protein>
<name>A0ABV7L1V4_9PROT</name>
<accession>A0ABV7L1V4</accession>
<dbReference type="GO" id="GO:0016829">
    <property type="term" value="F:lyase activity"/>
    <property type="evidence" value="ECO:0007669"/>
    <property type="project" value="UniProtKB-KW"/>
</dbReference>
<evidence type="ECO:0000313" key="1">
    <source>
        <dbReference type="EMBL" id="MFC3228590.1"/>
    </source>
</evidence>
<sequence length="157" mass="16984">MTDPLQTEQEIRRAALGVLARAAPDSLAAQWRGYVARQGGAPAFTCLRGPEIGLTMVRGRMGGTGRPFNVGEATVTRCTLRTDCGRVGTAYVLGRQKRQAEIAALVDALLQDPDRRDELRRAVVEPLAAVQAGARHRRAAEVAATKVEFFTLVRGED</sequence>
<proteinExistence type="predicted"/>